<dbReference type="OMA" id="YLDVTNW"/>
<dbReference type="GO" id="GO:0005829">
    <property type="term" value="C:cytosol"/>
    <property type="evidence" value="ECO:0007669"/>
    <property type="project" value="UniProtKB-ARBA"/>
</dbReference>
<sequence length="969" mass="112234">MEESWEVLVPPPEIVHSSRNEMNSSSEQQKTATNIKSEPKLCGFLNKLGEKGIIKTWKSRWFVFDESRCRLFYYRTPQDHVQLGFIDIATATFSFQVENPDRLNQFDICVSDRKYHLQAKDKQTMMFWLQELQTRRRNYSKKRANAALQNRDLHSVISVVNSGGLIGNEDNDQENTENPQEETKESRVMQRVPPPETVGQEAALKSPSGGGMFNLSFNNIRTEFRNMSAKRFSASFAGNTPLYVPPSISEQPEGNMKTEQNQSKINQDMTGNCQSSFQSHIKTFEENPNQEVECQSENASTNTESSKIHVADALRRKFAASRSTTAPTSSAKCQECEKVRSTLQSYEKDLTSAREEISVRQEVILNLHELLRKFQIEKSDNLQSDQMKLEDQIQSKDDYICKLEEQIRQQEEHHAEALKEKDKELCGLLEQIQMYQEMVAVKDQVVVSLTNELHSLEKTYKNPEGEEVGEEVEPESPTLRETQNGIDNIHEIDKLKEACQAYALQNRFINSEILELNKLRQDDEERLRLQEVKLSTAEAEMCKFKSKYLLVLRELQRPRKGGDTSEDDVIGQLLQDALDSESLDKSSLSRSVMAPYDRWGFPQKLNSQDEDAFLSMANRLGRRSEEIKANRENLETSNAVKWDNYMVTHQNREFQKTVELKTLIRSGITDQYRAHIWRQCIHFHVRETKKMAGPNYYQNLLESIEGKFSPAAKQIGLDLLRTLPNNLHYEKPDSPGIEKLRRVLLAYSWHNPEVGYCQGINRLVAIAMLYLTEEEAFWCLVAFIEHIMPKDYYSKTLLAAQADQRVLKDFLADKLPKVYAHLESLCVDLSLLTFNWFLTVFVDSFPIETILRVWDCFMFEGNKVLFRFALAVFKMNEEQILKTEDSTGIFNFMRQVPERIADHHLLTQTAFQGLNPFPMQKIRIKRRLYMGIVQAELDELDQLRDSYIHERDDNETREVLSDSEIHGDD</sequence>
<evidence type="ECO:0000259" key="4">
    <source>
        <dbReference type="PROSITE" id="PS50003"/>
    </source>
</evidence>
<feature type="region of interest" description="Disordered" evidence="3">
    <location>
        <begin position="163"/>
        <end position="210"/>
    </location>
</feature>
<feature type="region of interest" description="Disordered" evidence="3">
    <location>
        <begin position="462"/>
        <end position="481"/>
    </location>
</feature>
<organism evidence="6 7">
    <name type="scientific">Exaiptasia diaphana</name>
    <name type="common">Tropical sea anemone</name>
    <name type="synonym">Aiptasia pulchella</name>
    <dbReference type="NCBI Taxonomy" id="2652724"/>
    <lineage>
        <taxon>Eukaryota</taxon>
        <taxon>Metazoa</taxon>
        <taxon>Cnidaria</taxon>
        <taxon>Anthozoa</taxon>
        <taxon>Hexacorallia</taxon>
        <taxon>Actiniaria</taxon>
        <taxon>Aiptasiidae</taxon>
        <taxon>Exaiptasia</taxon>
    </lineage>
</organism>
<dbReference type="Proteomes" id="UP000887567">
    <property type="component" value="Unplaced"/>
</dbReference>
<protein>
    <recommendedName>
        <fullName evidence="8">TBC1 domain family member 2B</fullName>
    </recommendedName>
</protein>
<dbReference type="PROSITE" id="PS50086">
    <property type="entry name" value="TBC_RABGAP"/>
    <property type="match status" value="1"/>
</dbReference>
<dbReference type="AlphaFoldDB" id="A0A913WX60"/>
<feature type="domain" description="Rab-GAP TBC" evidence="5">
    <location>
        <begin position="667"/>
        <end position="861"/>
    </location>
</feature>
<evidence type="ECO:0000313" key="6">
    <source>
        <dbReference type="EnsemblMetazoa" id="XP_020895450.1"/>
    </source>
</evidence>
<dbReference type="SMART" id="SM00233">
    <property type="entry name" value="PH"/>
    <property type="match status" value="1"/>
</dbReference>
<dbReference type="CDD" id="cd01265">
    <property type="entry name" value="PH_TBC1D2A"/>
    <property type="match status" value="1"/>
</dbReference>
<dbReference type="SUPFAM" id="SSF50729">
    <property type="entry name" value="PH domain-like"/>
    <property type="match status" value="1"/>
</dbReference>
<dbReference type="InterPro" id="IPR000195">
    <property type="entry name" value="Rab-GAP-TBC_dom"/>
</dbReference>
<dbReference type="FunFam" id="1.10.8.270:FF:000014">
    <property type="entry name" value="Putative TBC1 domain family member 2B"/>
    <property type="match status" value="1"/>
</dbReference>
<dbReference type="InterPro" id="IPR050302">
    <property type="entry name" value="Rab_GAP_TBC_domain"/>
</dbReference>
<dbReference type="InterPro" id="IPR011993">
    <property type="entry name" value="PH-like_dom_sf"/>
</dbReference>
<dbReference type="InterPro" id="IPR001849">
    <property type="entry name" value="PH_domain"/>
</dbReference>
<dbReference type="GO" id="GO:0031410">
    <property type="term" value="C:cytoplasmic vesicle"/>
    <property type="evidence" value="ECO:0007669"/>
    <property type="project" value="UniProtKB-ARBA"/>
</dbReference>
<dbReference type="Pfam" id="PF00169">
    <property type="entry name" value="PH"/>
    <property type="match status" value="1"/>
</dbReference>
<evidence type="ECO:0000313" key="7">
    <source>
        <dbReference type="Proteomes" id="UP000887567"/>
    </source>
</evidence>
<dbReference type="SUPFAM" id="SSF47923">
    <property type="entry name" value="Ypt/Rab-GAP domain of gyp1p"/>
    <property type="match status" value="2"/>
</dbReference>
<evidence type="ECO:0008006" key="8">
    <source>
        <dbReference type="Google" id="ProtNLM"/>
    </source>
</evidence>
<dbReference type="Gene3D" id="1.10.472.80">
    <property type="entry name" value="Ypt/Rab-GAP domain of gyp1p, domain 3"/>
    <property type="match status" value="1"/>
</dbReference>
<dbReference type="GeneID" id="110234411"/>
<dbReference type="SMART" id="SM00164">
    <property type="entry name" value="TBC"/>
    <property type="match status" value="1"/>
</dbReference>
<accession>A0A913WX60</accession>
<dbReference type="PROSITE" id="PS50003">
    <property type="entry name" value="PH_DOMAIN"/>
    <property type="match status" value="1"/>
</dbReference>
<dbReference type="Gene3D" id="1.10.8.270">
    <property type="entry name" value="putative rabgap domain of human tbc1 domain family member 14 like domains"/>
    <property type="match status" value="1"/>
</dbReference>
<evidence type="ECO:0000256" key="3">
    <source>
        <dbReference type="SAM" id="MobiDB-lite"/>
    </source>
</evidence>
<dbReference type="KEGG" id="epa:110234411"/>
<keyword evidence="1" id="KW-0343">GTPase activation</keyword>
<dbReference type="GO" id="GO:0031267">
    <property type="term" value="F:small GTPase binding"/>
    <property type="evidence" value="ECO:0007669"/>
    <property type="project" value="TreeGrafter"/>
</dbReference>
<feature type="compositionally biased region" description="Acidic residues" evidence="3">
    <location>
        <begin position="465"/>
        <end position="474"/>
    </location>
</feature>
<evidence type="ECO:0000259" key="5">
    <source>
        <dbReference type="PROSITE" id="PS50086"/>
    </source>
</evidence>
<reference evidence="6" key="1">
    <citation type="submission" date="2022-11" db="UniProtKB">
        <authorList>
            <consortium name="EnsemblMetazoa"/>
        </authorList>
    </citation>
    <scope>IDENTIFICATION</scope>
</reference>
<name>A0A913WX60_EXADI</name>
<feature type="domain" description="PH" evidence="4">
    <location>
        <begin position="38"/>
        <end position="137"/>
    </location>
</feature>
<dbReference type="PANTHER" id="PTHR47219">
    <property type="entry name" value="RAB GTPASE-ACTIVATING PROTEIN 1-LIKE"/>
    <property type="match status" value="1"/>
</dbReference>
<keyword evidence="2" id="KW-0175">Coiled coil</keyword>
<dbReference type="InterPro" id="IPR035969">
    <property type="entry name" value="Rab-GAP_TBC_sf"/>
</dbReference>
<dbReference type="PANTHER" id="PTHR47219:SF20">
    <property type="entry name" value="TBC1 DOMAIN FAMILY MEMBER 2B"/>
    <property type="match status" value="1"/>
</dbReference>
<dbReference type="EnsemblMetazoa" id="XM_021039791.2">
    <property type="protein sequence ID" value="XP_020895450.1"/>
    <property type="gene ID" value="LOC110234411"/>
</dbReference>
<keyword evidence="7" id="KW-1185">Reference proteome</keyword>
<proteinExistence type="predicted"/>
<dbReference type="FunFam" id="1.10.472.80:FF:000018">
    <property type="entry name" value="TBC1 domain family member 2B"/>
    <property type="match status" value="1"/>
</dbReference>
<dbReference type="FunFam" id="2.30.29.30:FF:000248">
    <property type="entry name" value="TBC1 domain family member 2A isoform X1"/>
    <property type="match status" value="1"/>
</dbReference>
<evidence type="ECO:0000256" key="1">
    <source>
        <dbReference type="ARBA" id="ARBA00022468"/>
    </source>
</evidence>
<dbReference type="GO" id="GO:0005096">
    <property type="term" value="F:GTPase activator activity"/>
    <property type="evidence" value="ECO:0007669"/>
    <property type="project" value="UniProtKB-KW"/>
</dbReference>
<dbReference type="Gene3D" id="2.30.29.30">
    <property type="entry name" value="Pleckstrin-homology domain (PH domain)/Phosphotyrosine-binding domain (PTB)"/>
    <property type="match status" value="1"/>
</dbReference>
<evidence type="ECO:0000256" key="2">
    <source>
        <dbReference type="ARBA" id="ARBA00023054"/>
    </source>
</evidence>
<dbReference type="Pfam" id="PF00566">
    <property type="entry name" value="RabGAP-TBC"/>
    <property type="match status" value="1"/>
</dbReference>
<dbReference type="RefSeq" id="XP_020895450.1">
    <property type="nucleotide sequence ID" value="XM_021039791.2"/>
</dbReference>
<dbReference type="OrthoDB" id="294251at2759"/>